<proteinExistence type="predicted"/>
<dbReference type="AlphaFoldDB" id="A0A4S8ZAZ0"/>
<name>A0A4S8ZAZ0_AURPU</name>
<protein>
    <recommendedName>
        <fullName evidence="3">DUF4185 domain-containing protein</fullName>
    </recommendedName>
</protein>
<sequence length="347" mass="37602">MILPNSETFLRDNGTKWSIEYVGNIQFTGSMGSQGLGGDKCRSSYLNGRHIWNCGDMMCGSDVAKCGFSMGPAFYGTSKVTTIDAAAHSSVSDYNFAGAWHGDPKPISPQTSYGMDTSNIASINKTTGIAYVWEITRGAPDGSHADQGAGVVAVTLGPTQPIATRIGSLLTGPDSVQMGLLAIMRAGNYIYNYNQQGPFGNILVGRVKASMAAFDASKYEYLVYSSDYTAAPTWHTGIPKSADAATYGMRTNETSGRFTCQQYGSVIWSIYFSKYMLMCSLYLNYTFFYLAAEPWGPWTAGYKVLSVSGYPGYGVSAHPAWSSKGNELYFSQGPDGPMNTFKITFKY</sequence>
<dbReference type="Proteomes" id="UP000308802">
    <property type="component" value="Unassembled WGS sequence"/>
</dbReference>
<evidence type="ECO:0000313" key="1">
    <source>
        <dbReference type="EMBL" id="THW62157.1"/>
    </source>
</evidence>
<reference evidence="1 2" key="1">
    <citation type="submission" date="2018-10" db="EMBL/GenBank/DDBJ databases">
        <title>Fifty Aureobasidium pullulans genomes reveal a recombining polyextremotolerant generalist.</title>
        <authorList>
            <person name="Gostincar C."/>
            <person name="Turk M."/>
            <person name="Zajc J."/>
            <person name="Gunde-Cimerman N."/>
        </authorList>
    </citation>
    <scope>NUCLEOTIDE SEQUENCE [LARGE SCALE GENOMIC DNA]</scope>
    <source>
        <strain evidence="1 2">EXF-10659</strain>
    </source>
</reference>
<organism evidence="1 2">
    <name type="scientific">Aureobasidium pullulans</name>
    <name type="common">Black yeast</name>
    <name type="synonym">Pullularia pullulans</name>
    <dbReference type="NCBI Taxonomy" id="5580"/>
    <lineage>
        <taxon>Eukaryota</taxon>
        <taxon>Fungi</taxon>
        <taxon>Dikarya</taxon>
        <taxon>Ascomycota</taxon>
        <taxon>Pezizomycotina</taxon>
        <taxon>Dothideomycetes</taxon>
        <taxon>Dothideomycetidae</taxon>
        <taxon>Dothideales</taxon>
        <taxon>Saccotheciaceae</taxon>
        <taxon>Aureobasidium</taxon>
    </lineage>
</organism>
<accession>A0A4S8ZAZ0</accession>
<gene>
    <name evidence="1" type="ORF">D6D19_09845</name>
</gene>
<comment type="caution">
    <text evidence="1">The sequence shown here is derived from an EMBL/GenBank/DDBJ whole genome shotgun (WGS) entry which is preliminary data.</text>
</comment>
<evidence type="ECO:0008006" key="3">
    <source>
        <dbReference type="Google" id="ProtNLM"/>
    </source>
</evidence>
<evidence type="ECO:0000313" key="2">
    <source>
        <dbReference type="Proteomes" id="UP000308802"/>
    </source>
</evidence>
<dbReference type="EMBL" id="QZAO01000611">
    <property type="protein sequence ID" value="THW62157.1"/>
    <property type="molecule type" value="Genomic_DNA"/>
</dbReference>